<proteinExistence type="predicted"/>
<evidence type="ECO:0000313" key="1">
    <source>
        <dbReference type="EMBL" id="PRW20722.1"/>
    </source>
</evidence>
<accession>A0A2P6TDM0</accession>
<organism evidence="1 2">
    <name type="scientific">Chlorella sorokiniana</name>
    <name type="common">Freshwater green alga</name>
    <dbReference type="NCBI Taxonomy" id="3076"/>
    <lineage>
        <taxon>Eukaryota</taxon>
        <taxon>Viridiplantae</taxon>
        <taxon>Chlorophyta</taxon>
        <taxon>core chlorophytes</taxon>
        <taxon>Trebouxiophyceae</taxon>
        <taxon>Chlorellales</taxon>
        <taxon>Chlorellaceae</taxon>
        <taxon>Chlorella clade</taxon>
        <taxon>Chlorella</taxon>
    </lineage>
</organism>
<protein>
    <submittedName>
        <fullName evidence="1">Uncharacterized protein</fullName>
    </submittedName>
</protein>
<comment type="caution">
    <text evidence="1">The sequence shown here is derived from an EMBL/GenBank/DDBJ whole genome shotgun (WGS) entry which is preliminary data.</text>
</comment>
<sequence>MGFTSYMMFYKADKAERQQHLEAHRRAAAAAAAAAAQAAKQPEAQQILSAAKRMVKK</sequence>
<dbReference type="AlphaFoldDB" id="A0A2P6TDM0"/>
<dbReference type="Proteomes" id="UP000239899">
    <property type="component" value="Unassembled WGS sequence"/>
</dbReference>
<evidence type="ECO:0000313" key="2">
    <source>
        <dbReference type="Proteomes" id="UP000239899"/>
    </source>
</evidence>
<dbReference type="EMBL" id="LHPG02000022">
    <property type="protein sequence ID" value="PRW20722.1"/>
    <property type="molecule type" value="Genomic_DNA"/>
</dbReference>
<gene>
    <name evidence="1" type="ORF">C2E21_8745</name>
</gene>
<reference evidence="1 2" key="1">
    <citation type="journal article" date="2018" name="Plant J.">
        <title>Genome sequences of Chlorella sorokiniana UTEX 1602 and Micractinium conductrix SAG 241.80: implications to maltose excretion by a green alga.</title>
        <authorList>
            <person name="Arriola M.B."/>
            <person name="Velmurugan N."/>
            <person name="Zhang Y."/>
            <person name="Plunkett M.H."/>
            <person name="Hondzo H."/>
            <person name="Barney B.M."/>
        </authorList>
    </citation>
    <scope>NUCLEOTIDE SEQUENCE [LARGE SCALE GENOMIC DNA]</scope>
    <source>
        <strain evidence="2">UTEX 1602</strain>
    </source>
</reference>
<name>A0A2P6TDM0_CHLSO</name>
<keyword evidence="2" id="KW-1185">Reference proteome</keyword>